<dbReference type="RefSeq" id="WP_311897600.1">
    <property type="nucleotide sequence ID" value="NZ_JARQBI010000010.1"/>
</dbReference>
<dbReference type="InterPro" id="IPR009057">
    <property type="entry name" value="Homeodomain-like_sf"/>
</dbReference>
<organism evidence="2 3">
    <name type="scientific">Enterococcus cecorum</name>
    <dbReference type="NCBI Taxonomy" id="44008"/>
    <lineage>
        <taxon>Bacteria</taxon>
        <taxon>Bacillati</taxon>
        <taxon>Bacillota</taxon>
        <taxon>Bacilli</taxon>
        <taxon>Lactobacillales</taxon>
        <taxon>Enterococcaceae</taxon>
        <taxon>Enterococcus</taxon>
    </lineage>
</organism>
<sequence length="290" mass="34598">MTVQILPLEQIYAEGFIKDEPLFNKDFLCIPYKGKFFCIEKQKLSVTEQKLLLTLYPNVAPLYELERKFWYQVLFKHTRLSEKEIGEYRIIQVQFKRMDDSIYHSWIQTMETVLPNLVDCLFVSSNQALLIEKRTENYYQKEELHGLFTALDDDFATFTQIFVGAFYPSEVDFTKIYREESRLFQEMLVENPKKYLSLSDCVLYLATSQNLNQYESLKALAKIFFVELEMKEVIHALWKNQANVSSTAKDLFMHRNTLLYKMEKFQQRFDLNLKELNDLLMVYLISNLKF</sequence>
<dbReference type="EMBL" id="JARQBI010000010">
    <property type="protein sequence ID" value="MDT2796731.1"/>
    <property type="molecule type" value="Genomic_DNA"/>
</dbReference>
<gene>
    <name evidence="2" type="ORF">P7H47_05665</name>
</gene>
<proteinExistence type="predicted"/>
<dbReference type="InterPro" id="IPR025736">
    <property type="entry name" value="PucR_C-HTH_dom"/>
</dbReference>
<evidence type="ECO:0000259" key="1">
    <source>
        <dbReference type="Pfam" id="PF13556"/>
    </source>
</evidence>
<dbReference type="SUPFAM" id="SSF46689">
    <property type="entry name" value="Homeodomain-like"/>
    <property type="match status" value="1"/>
</dbReference>
<name>A0AAW8TSE8_9ENTE</name>
<evidence type="ECO:0000313" key="3">
    <source>
        <dbReference type="Proteomes" id="UP001255696"/>
    </source>
</evidence>
<reference evidence="2" key="1">
    <citation type="submission" date="2023-03" db="EMBL/GenBank/DDBJ databases">
        <authorList>
            <person name="Shen W."/>
            <person name="Cai J."/>
        </authorList>
    </citation>
    <scope>NUCLEOTIDE SEQUENCE</scope>
    <source>
        <strain evidence="2">B245-2</strain>
    </source>
</reference>
<dbReference type="InterPro" id="IPR051448">
    <property type="entry name" value="CdaR-like_regulators"/>
</dbReference>
<accession>A0AAW8TSE8</accession>
<feature type="domain" description="PucR C-terminal helix-turn-helix" evidence="1">
    <location>
        <begin position="232"/>
        <end position="284"/>
    </location>
</feature>
<comment type="caution">
    <text evidence="2">The sequence shown here is derived from an EMBL/GenBank/DDBJ whole genome shotgun (WGS) entry which is preliminary data.</text>
</comment>
<dbReference type="PANTHER" id="PTHR33744:SF15">
    <property type="entry name" value="CARBOHYDRATE DIACID REGULATOR"/>
    <property type="match status" value="1"/>
</dbReference>
<dbReference type="Gene3D" id="1.10.10.60">
    <property type="entry name" value="Homeodomain-like"/>
    <property type="match status" value="1"/>
</dbReference>
<dbReference type="PANTHER" id="PTHR33744">
    <property type="entry name" value="CARBOHYDRATE DIACID REGULATOR"/>
    <property type="match status" value="1"/>
</dbReference>
<evidence type="ECO:0000313" key="2">
    <source>
        <dbReference type="EMBL" id="MDT2796731.1"/>
    </source>
</evidence>
<dbReference type="AlphaFoldDB" id="A0AAW8TSE8"/>
<protein>
    <submittedName>
        <fullName evidence="2">Helix-turn-helix domain-containing protein</fullName>
    </submittedName>
</protein>
<dbReference type="Pfam" id="PF13556">
    <property type="entry name" value="HTH_30"/>
    <property type="match status" value="1"/>
</dbReference>
<dbReference type="Proteomes" id="UP001255696">
    <property type="component" value="Unassembled WGS sequence"/>
</dbReference>